<dbReference type="InterPro" id="IPR036410">
    <property type="entry name" value="HSP_DnaJ_Cys-rich_dom_sf"/>
</dbReference>
<evidence type="ECO:0000313" key="1">
    <source>
        <dbReference type="EMBL" id="ACB50205.1"/>
    </source>
</evidence>
<organism evidence="1 2">
    <name type="scientific">Crocosphaera subtropica (strain ATCC 51142 / BH68)</name>
    <name type="common">Cyanothece sp. (strain ATCC 51142)</name>
    <dbReference type="NCBI Taxonomy" id="43989"/>
    <lineage>
        <taxon>Bacteria</taxon>
        <taxon>Bacillati</taxon>
        <taxon>Cyanobacteriota</taxon>
        <taxon>Cyanophyceae</taxon>
        <taxon>Oscillatoriophycideae</taxon>
        <taxon>Chroococcales</taxon>
        <taxon>Aphanothecaceae</taxon>
        <taxon>Crocosphaera</taxon>
        <taxon>Crocosphaera subtropica</taxon>
    </lineage>
</organism>
<dbReference type="AlphaFoldDB" id="B1WS11"/>
<dbReference type="Proteomes" id="UP000001203">
    <property type="component" value="Chromosome circular"/>
</dbReference>
<dbReference type="RefSeq" id="WP_009546087.1">
    <property type="nucleotide sequence ID" value="NC_010546.1"/>
</dbReference>
<sequence length="68" mass="8046">MYEDFNYITDDTFLKNYWWQEKITCQQCQGHGKLTIEGNETMTSCPLCEETGKVHRHQQHQQHKVSAA</sequence>
<keyword evidence="2" id="KW-1185">Reference proteome</keyword>
<dbReference type="KEGG" id="cyt:cce_0854"/>
<dbReference type="STRING" id="43989.cce_0854"/>
<protein>
    <submittedName>
        <fullName evidence="1">Uncharacterized protein</fullName>
    </submittedName>
</protein>
<name>B1WS11_CROS5</name>
<reference evidence="1 2" key="1">
    <citation type="journal article" date="2008" name="Proc. Natl. Acad. Sci. U.S.A.">
        <title>The genome of Cyanothece 51142, a unicellular diazotrophic cyanobacterium important in the marine nitrogen cycle.</title>
        <authorList>
            <person name="Welsh E.A."/>
            <person name="Liberton M."/>
            <person name="Stoeckel J."/>
            <person name="Loh T."/>
            <person name="Elvitigala T."/>
            <person name="Wang C."/>
            <person name="Wollam A."/>
            <person name="Fulton R.S."/>
            <person name="Clifton S.W."/>
            <person name="Jacobs J.M."/>
            <person name="Aurora R."/>
            <person name="Ghosh B.K."/>
            <person name="Sherman L.A."/>
            <person name="Smith R.D."/>
            <person name="Wilson R.K."/>
            <person name="Pakrasi H.B."/>
        </authorList>
    </citation>
    <scope>NUCLEOTIDE SEQUENCE [LARGE SCALE GENOMIC DNA]</scope>
    <source>
        <strain evidence="2">ATCC 51142 / BH68</strain>
    </source>
</reference>
<accession>B1WS11</accession>
<dbReference type="SUPFAM" id="SSF57938">
    <property type="entry name" value="DnaJ/Hsp40 cysteine-rich domain"/>
    <property type="match status" value="1"/>
</dbReference>
<dbReference type="eggNOG" id="COG0484">
    <property type="taxonomic scope" value="Bacteria"/>
</dbReference>
<dbReference type="EMBL" id="CP000806">
    <property type="protein sequence ID" value="ACB50205.1"/>
    <property type="molecule type" value="Genomic_DNA"/>
</dbReference>
<evidence type="ECO:0000313" key="2">
    <source>
        <dbReference type="Proteomes" id="UP000001203"/>
    </source>
</evidence>
<dbReference type="OrthoDB" id="427691at2"/>
<proteinExistence type="predicted"/>
<gene>
    <name evidence="1" type="ordered locus">cce_0854</name>
</gene>
<dbReference type="HOGENOM" id="CLU_2805277_0_0_3"/>